<protein>
    <submittedName>
        <fullName evidence="2">Uncharacterized protein</fullName>
    </submittedName>
</protein>
<dbReference type="Proteomes" id="UP001159363">
    <property type="component" value="Chromosome 15"/>
</dbReference>
<evidence type="ECO:0000313" key="3">
    <source>
        <dbReference type="Proteomes" id="UP001159363"/>
    </source>
</evidence>
<evidence type="ECO:0000313" key="2">
    <source>
        <dbReference type="EMBL" id="KAJ8866881.1"/>
    </source>
</evidence>
<evidence type="ECO:0000256" key="1">
    <source>
        <dbReference type="SAM" id="MobiDB-lite"/>
    </source>
</evidence>
<feature type="region of interest" description="Disordered" evidence="1">
    <location>
        <begin position="414"/>
        <end position="434"/>
    </location>
</feature>
<organism evidence="2 3">
    <name type="scientific">Dryococelus australis</name>
    <dbReference type="NCBI Taxonomy" id="614101"/>
    <lineage>
        <taxon>Eukaryota</taxon>
        <taxon>Metazoa</taxon>
        <taxon>Ecdysozoa</taxon>
        <taxon>Arthropoda</taxon>
        <taxon>Hexapoda</taxon>
        <taxon>Insecta</taxon>
        <taxon>Pterygota</taxon>
        <taxon>Neoptera</taxon>
        <taxon>Polyneoptera</taxon>
        <taxon>Phasmatodea</taxon>
        <taxon>Verophasmatodea</taxon>
        <taxon>Anareolatae</taxon>
        <taxon>Phasmatidae</taxon>
        <taxon>Eurycanthinae</taxon>
        <taxon>Dryococelus</taxon>
    </lineage>
</organism>
<proteinExistence type="predicted"/>
<accession>A0ABQ9G796</accession>
<gene>
    <name evidence="2" type="ORF">PR048_032743</name>
</gene>
<sequence length="496" mass="55330">MHALHPRPLPVVKVGRKNKEDERLADQVLPWTGVGQRQDSVPTTVKHAARLADAAPPRAGDIIDAQLCPVAPLRFNNDLCSKTGLILVQRNLALVRLRSARRTKINLNLDLNCAFWRFRRMISDQECFTLARAGDERLYAKTRLRNVKEMVGIAERYMECARVCEAELVVRSKVELLHSGVKFTYTVVEHPMHGWENDLTTRASLQHPQRLSCDGYTTQVCSTLVLQYSSNTTVIVARMALFTKKGCKLEDISPSKDVLALRFRHAIFQGRFIWSRAIPPVIGALNTADYDRKKCGGSWEPVWISFTCNRVARRTVGVRGQASFPCSLLQVEVSTEQRRNARPSGIFRHETQLPASEEPPRRETNEFGSAYCKTGALTAGLPRPPPRSGIAPWTPSDLGDCSQRVRLEQSFTVDGMRRGGGGGSSIRGPTMPAQNLLRPGATLYPLPRRTRLNRFPAVLLMDFSYVGIVPAYDDSGRVFSETSRLSPPLHSGAAPY</sequence>
<reference evidence="2 3" key="1">
    <citation type="submission" date="2023-02" db="EMBL/GenBank/DDBJ databases">
        <title>LHISI_Scaffold_Assembly.</title>
        <authorList>
            <person name="Stuart O.P."/>
            <person name="Cleave R."/>
            <person name="Magrath M.J.L."/>
            <person name="Mikheyev A.S."/>
        </authorList>
    </citation>
    <scope>NUCLEOTIDE SEQUENCE [LARGE SCALE GENOMIC DNA]</scope>
    <source>
        <strain evidence="2">Daus_M_001</strain>
        <tissue evidence="2">Leg muscle</tissue>
    </source>
</reference>
<comment type="caution">
    <text evidence="2">The sequence shown here is derived from an EMBL/GenBank/DDBJ whole genome shotgun (WGS) entry which is preliminary data.</text>
</comment>
<name>A0ABQ9G796_9NEOP</name>
<keyword evidence="3" id="KW-1185">Reference proteome</keyword>
<dbReference type="EMBL" id="JARBHB010000016">
    <property type="protein sequence ID" value="KAJ8866881.1"/>
    <property type="molecule type" value="Genomic_DNA"/>
</dbReference>